<feature type="region of interest" description="Disordered" evidence="1">
    <location>
        <begin position="166"/>
        <end position="186"/>
    </location>
</feature>
<gene>
    <name evidence="2" type="ORF">ANN_16910</name>
</gene>
<evidence type="ECO:0000256" key="1">
    <source>
        <dbReference type="SAM" id="MobiDB-lite"/>
    </source>
</evidence>
<dbReference type="EMBL" id="JAJSOF020000021">
    <property type="protein sequence ID" value="KAJ4436778.1"/>
    <property type="molecule type" value="Genomic_DNA"/>
</dbReference>
<proteinExistence type="predicted"/>
<sequence>MQTSGTNSLSRNFHSRSNEVISEDEEDPIARLHEAVTIIRGAQSKPEYCASRHEDAGYIKVVDIRCPEKNQYFRVCAHLTIYEIAQVQRSTIVFCLQITYSPTENIRYEASFGYITQKNIGSTSSDIAGKQTPTLQPSQDPALCRHHRYVGPKTWRSKHPNMRLYIGTSPKYGKETDDDKREEVPL</sequence>
<organism evidence="2 3">
    <name type="scientific">Periplaneta americana</name>
    <name type="common">American cockroach</name>
    <name type="synonym">Blatta americana</name>
    <dbReference type="NCBI Taxonomy" id="6978"/>
    <lineage>
        <taxon>Eukaryota</taxon>
        <taxon>Metazoa</taxon>
        <taxon>Ecdysozoa</taxon>
        <taxon>Arthropoda</taxon>
        <taxon>Hexapoda</taxon>
        <taxon>Insecta</taxon>
        <taxon>Pterygota</taxon>
        <taxon>Neoptera</taxon>
        <taxon>Polyneoptera</taxon>
        <taxon>Dictyoptera</taxon>
        <taxon>Blattodea</taxon>
        <taxon>Blattoidea</taxon>
        <taxon>Blattidae</taxon>
        <taxon>Blattinae</taxon>
        <taxon>Periplaneta</taxon>
    </lineage>
</organism>
<feature type="compositionally biased region" description="Polar residues" evidence="1">
    <location>
        <begin position="1"/>
        <end position="12"/>
    </location>
</feature>
<feature type="compositionally biased region" description="Basic and acidic residues" evidence="1">
    <location>
        <begin position="172"/>
        <end position="186"/>
    </location>
</feature>
<reference evidence="2 3" key="1">
    <citation type="journal article" date="2022" name="Allergy">
        <title>Genome assembly and annotation of Periplaneta americana reveal a comprehensive cockroach allergen profile.</title>
        <authorList>
            <person name="Wang L."/>
            <person name="Xiong Q."/>
            <person name="Saelim N."/>
            <person name="Wang L."/>
            <person name="Nong W."/>
            <person name="Wan A.T."/>
            <person name="Shi M."/>
            <person name="Liu X."/>
            <person name="Cao Q."/>
            <person name="Hui J.H.L."/>
            <person name="Sookrung N."/>
            <person name="Leung T.F."/>
            <person name="Tungtrongchitr A."/>
            <person name="Tsui S.K.W."/>
        </authorList>
    </citation>
    <scope>NUCLEOTIDE SEQUENCE [LARGE SCALE GENOMIC DNA]</scope>
    <source>
        <strain evidence="2">PWHHKU_190912</strain>
    </source>
</reference>
<keyword evidence="3" id="KW-1185">Reference proteome</keyword>
<accession>A0ABQ8SRZ7</accession>
<protein>
    <submittedName>
        <fullName evidence="2">Uncharacterized protein</fullName>
    </submittedName>
</protein>
<dbReference type="Proteomes" id="UP001148838">
    <property type="component" value="Unassembled WGS sequence"/>
</dbReference>
<name>A0ABQ8SRZ7_PERAM</name>
<comment type="caution">
    <text evidence="2">The sequence shown here is derived from an EMBL/GenBank/DDBJ whole genome shotgun (WGS) entry which is preliminary data.</text>
</comment>
<evidence type="ECO:0000313" key="2">
    <source>
        <dbReference type="EMBL" id="KAJ4436778.1"/>
    </source>
</evidence>
<evidence type="ECO:0000313" key="3">
    <source>
        <dbReference type="Proteomes" id="UP001148838"/>
    </source>
</evidence>
<feature type="region of interest" description="Disordered" evidence="1">
    <location>
        <begin position="1"/>
        <end position="26"/>
    </location>
</feature>